<dbReference type="Pfam" id="PF01408">
    <property type="entry name" value="GFO_IDH_MocA"/>
    <property type="match status" value="1"/>
</dbReference>
<evidence type="ECO:0000259" key="1">
    <source>
        <dbReference type="Pfam" id="PF01408"/>
    </source>
</evidence>
<dbReference type="AlphaFoldDB" id="A0A136Q525"/>
<evidence type="ECO:0000259" key="2">
    <source>
        <dbReference type="Pfam" id="PF22725"/>
    </source>
</evidence>
<dbReference type="SUPFAM" id="SSF51735">
    <property type="entry name" value="NAD(P)-binding Rossmann-fold domains"/>
    <property type="match status" value="1"/>
</dbReference>
<dbReference type="Gene3D" id="3.40.50.720">
    <property type="entry name" value="NAD(P)-binding Rossmann-like Domain"/>
    <property type="match status" value="1"/>
</dbReference>
<evidence type="ECO:0000313" key="4">
    <source>
        <dbReference type="Proteomes" id="UP000070366"/>
    </source>
</evidence>
<accession>A0A136Q525</accession>
<dbReference type="SUPFAM" id="SSF55347">
    <property type="entry name" value="Glyceraldehyde-3-phosphate dehydrogenase-like, C-terminal domain"/>
    <property type="match status" value="1"/>
</dbReference>
<dbReference type="Pfam" id="PF22725">
    <property type="entry name" value="GFO_IDH_MocA_C3"/>
    <property type="match status" value="1"/>
</dbReference>
<protein>
    <submittedName>
        <fullName evidence="3">Oxidoreductase, NAD-binding domain protein</fullName>
    </submittedName>
</protein>
<gene>
    <name evidence="3" type="ORF">HMPREF3293_01472</name>
</gene>
<dbReference type="InterPro" id="IPR000683">
    <property type="entry name" value="Gfo/Idh/MocA-like_OxRdtase_N"/>
</dbReference>
<evidence type="ECO:0000313" key="3">
    <source>
        <dbReference type="EMBL" id="KXK65750.1"/>
    </source>
</evidence>
<dbReference type="InterPro" id="IPR036291">
    <property type="entry name" value="NAD(P)-bd_dom_sf"/>
</dbReference>
<dbReference type="RefSeq" id="WP_066521198.1">
    <property type="nucleotide sequence ID" value="NZ_CABMOF010000004.1"/>
</dbReference>
<dbReference type="PANTHER" id="PTHR43054">
    <property type="match status" value="1"/>
</dbReference>
<dbReference type="Gene3D" id="3.30.360.10">
    <property type="entry name" value="Dihydrodipicolinate Reductase, domain 2"/>
    <property type="match status" value="1"/>
</dbReference>
<reference evidence="3 4" key="1">
    <citation type="submission" date="2016-02" db="EMBL/GenBank/DDBJ databases">
        <authorList>
            <person name="Wen L."/>
            <person name="He K."/>
            <person name="Yang H."/>
        </authorList>
    </citation>
    <scope>NUCLEOTIDE SEQUENCE [LARGE SCALE GENOMIC DNA]</scope>
    <source>
        <strain evidence="3 4">DSM 22607</strain>
    </source>
</reference>
<organism evidence="3 4">
    <name type="scientific">Christensenella minuta</name>
    <dbReference type="NCBI Taxonomy" id="626937"/>
    <lineage>
        <taxon>Bacteria</taxon>
        <taxon>Bacillati</taxon>
        <taxon>Bacillota</taxon>
        <taxon>Clostridia</taxon>
        <taxon>Christensenellales</taxon>
        <taxon>Christensenellaceae</taxon>
        <taxon>Christensenella</taxon>
    </lineage>
</organism>
<dbReference type="STRING" id="626937.HMPREF3293_01472"/>
<keyword evidence="4" id="KW-1185">Reference proteome</keyword>
<dbReference type="Proteomes" id="UP000070366">
    <property type="component" value="Unassembled WGS sequence"/>
</dbReference>
<sequence length="326" mass="36052">MKYAIIGTSWITQAFIDSANTLKDFTLGGVYSRSLSHAVEFASKNNCDYAYDDLTTLAKSGVDAVYIASPNSLHYEQARLFLTHGKHVICEKPAAVWPDQLRELHDLARENGLVFMEAIMMLHQPHLGTVRESLKKLGKIGLARFDFSQYSSRYTAYLGGDLPNIFNPEFAAGCIMDLGIYVVYPALYLFGRPKEIVTRASLLSSGVDAGFTSLFVYEDKQVVLTASKAAESRIGSEILGDRGTMTIGTLFQLSDIGITYLDGKKEPITGGVPRLTLMANEARDFVRYIKRPQESAHELGAAQQLSLDVLETLTEMRRQAGVVFPE</sequence>
<feature type="domain" description="GFO/IDH/MocA-like oxidoreductase" evidence="2">
    <location>
        <begin position="136"/>
        <end position="245"/>
    </location>
</feature>
<name>A0A136Q525_9FIRM</name>
<dbReference type="GO" id="GO:0000166">
    <property type="term" value="F:nucleotide binding"/>
    <property type="evidence" value="ECO:0007669"/>
    <property type="project" value="InterPro"/>
</dbReference>
<feature type="domain" description="Gfo/Idh/MocA-like oxidoreductase N-terminal" evidence="1">
    <location>
        <begin position="1"/>
        <end position="117"/>
    </location>
</feature>
<comment type="caution">
    <text evidence="3">The sequence shown here is derived from an EMBL/GenBank/DDBJ whole genome shotgun (WGS) entry which is preliminary data.</text>
</comment>
<dbReference type="PANTHER" id="PTHR43054:SF1">
    <property type="entry name" value="SCYLLO-INOSITOL 2-DEHYDROGENASE (NADP(+)) IOLU"/>
    <property type="match status" value="1"/>
</dbReference>
<dbReference type="EMBL" id="LSZW01000057">
    <property type="protein sequence ID" value="KXK65750.1"/>
    <property type="molecule type" value="Genomic_DNA"/>
</dbReference>
<dbReference type="InterPro" id="IPR055170">
    <property type="entry name" value="GFO_IDH_MocA-like_dom"/>
</dbReference>
<proteinExistence type="predicted"/>